<dbReference type="EMBL" id="MCFA01000246">
    <property type="protein sequence ID" value="ORX96847.1"/>
    <property type="molecule type" value="Genomic_DNA"/>
</dbReference>
<evidence type="ECO:0000313" key="3">
    <source>
        <dbReference type="EMBL" id="ORX96847.1"/>
    </source>
</evidence>
<feature type="region of interest" description="Disordered" evidence="1">
    <location>
        <begin position="297"/>
        <end position="322"/>
    </location>
</feature>
<dbReference type="InterPro" id="IPR047883">
    <property type="entry name" value="Rtt103-like_CID"/>
</dbReference>
<dbReference type="Proteomes" id="UP000193144">
    <property type="component" value="Unassembled WGS sequence"/>
</dbReference>
<dbReference type="SMART" id="SM00582">
    <property type="entry name" value="RPR"/>
    <property type="match status" value="1"/>
</dbReference>
<dbReference type="GO" id="GO:0099122">
    <property type="term" value="F:RNA polymerase II C-terminal domain binding"/>
    <property type="evidence" value="ECO:0007669"/>
    <property type="project" value="InterPro"/>
</dbReference>
<sequence>MAFSDDGVKAKLSALNETQESIVGCSQWIMFHRRHADRIAHIWLQRIKESPPNKKLTLIYLSNEIVQQGKIRKKPEFVDAYSPIMVEATVAAYKGSPSDIQNKIRRVVEVWRQRLVFTPAIQDEIEKGIDALDRNRSSRKPALGGSLFSNSSVPPELSSVAPLATALQKAELNAKPQIGTANDTYDKITHPDYESTPQLHAAALASLVHKLATAEYAVSESIKARQSLISGLEKLLETNKSKLATEETQKSDLAARKVAVEGRRAEVERALLANLSASETQAISKAPLAVNLSDKARHEQGVTGDSERPQIEELTPPPMESFTPVGSPGPADLGINTDEFPVSSSHPVEPVSVAVTGNSALESAHVGADILHSLTRPMDDGTNGHQSHVGAYKKRKMSRSAAEDEYAAFAGDGDMEGIDDEVGNLI</sequence>
<dbReference type="SUPFAM" id="SSF48464">
    <property type="entry name" value="ENTH/VHS domain"/>
    <property type="match status" value="1"/>
</dbReference>
<dbReference type="PANTHER" id="PTHR12460">
    <property type="entry name" value="CYCLIN-DEPENDENT KINASE INHIBITOR-RELATED PROTEIN"/>
    <property type="match status" value="1"/>
</dbReference>
<comment type="caution">
    <text evidence="3">The sequence shown here is derived from an EMBL/GenBank/DDBJ whole genome shotgun (WGS) entry which is preliminary data.</text>
</comment>
<gene>
    <name evidence="3" type="ORF">BCR34DRAFT_497368</name>
</gene>
<name>A0A1Y1YFT3_9PLEO</name>
<dbReference type="AlphaFoldDB" id="A0A1Y1YFT3"/>
<dbReference type="InterPro" id="IPR006569">
    <property type="entry name" value="CID_dom"/>
</dbReference>
<dbReference type="PROSITE" id="PS51391">
    <property type="entry name" value="CID"/>
    <property type="match status" value="1"/>
</dbReference>
<dbReference type="OrthoDB" id="10069473at2759"/>
<keyword evidence="4" id="KW-1185">Reference proteome</keyword>
<dbReference type="Pfam" id="PF04818">
    <property type="entry name" value="CID"/>
    <property type="match status" value="1"/>
</dbReference>
<reference evidence="3 4" key="1">
    <citation type="submission" date="2016-07" db="EMBL/GenBank/DDBJ databases">
        <title>Pervasive Adenine N6-methylation of Active Genes in Fungi.</title>
        <authorList>
            <consortium name="DOE Joint Genome Institute"/>
            <person name="Mondo S.J."/>
            <person name="Dannebaum R.O."/>
            <person name="Kuo R.C."/>
            <person name="Labutti K."/>
            <person name="Haridas S."/>
            <person name="Kuo A."/>
            <person name="Salamov A."/>
            <person name="Ahrendt S.R."/>
            <person name="Lipzen A."/>
            <person name="Sullivan W."/>
            <person name="Andreopoulos W.B."/>
            <person name="Clum A."/>
            <person name="Lindquist E."/>
            <person name="Daum C."/>
            <person name="Ramamoorthy G.K."/>
            <person name="Gryganskyi A."/>
            <person name="Culley D."/>
            <person name="Magnuson J.K."/>
            <person name="James T.Y."/>
            <person name="O'Malley M.A."/>
            <person name="Stajich J.E."/>
            <person name="Spatafora J.W."/>
            <person name="Visel A."/>
            <person name="Grigoriev I.V."/>
        </authorList>
    </citation>
    <scope>NUCLEOTIDE SEQUENCE [LARGE SCALE GENOMIC DNA]</scope>
    <source>
        <strain evidence="3 4">CBS 115471</strain>
    </source>
</reference>
<feature type="region of interest" description="Disordered" evidence="1">
    <location>
        <begin position="375"/>
        <end position="396"/>
    </location>
</feature>
<dbReference type="PANTHER" id="PTHR12460:SF0">
    <property type="entry name" value="CID DOMAIN-CONTAINING PROTEIN-RELATED"/>
    <property type="match status" value="1"/>
</dbReference>
<proteinExistence type="predicted"/>
<evidence type="ECO:0000259" key="2">
    <source>
        <dbReference type="PROSITE" id="PS51391"/>
    </source>
</evidence>
<evidence type="ECO:0000256" key="1">
    <source>
        <dbReference type="SAM" id="MobiDB-lite"/>
    </source>
</evidence>
<dbReference type="FunFam" id="1.25.40.90:FF:000030">
    <property type="entry name" value="DUF618 domain protein"/>
    <property type="match status" value="1"/>
</dbReference>
<protein>
    <submittedName>
        <fullName evidence="3">RNA polymerase II-binding domain-domain-containing protein</fullName>
    </submittedName>
</protein>
<feature type="domain" description="CID" evidence="2">
    <location>
        <begin position="1"/>
        <end position="133"/>
    </location>
</feature>
<organism evidence="3 4">
    <name type="scientific">Clohesyomyces aquaticus</name>
    <dbReference type="NCBI Taxonomy" id="1231657"/>
    <lineage>
        <taxon>Eukaryota</taxon>
        <taxon>Fungi</taxon>
        <taxon>Dikarya</taxon>
        <taxon>Ascomycota</taxon>
        <taxon>Pezizomycotina</taxon>
        <taxon>Dothideomycetes</taxon>
        <taxon>Pleosporomycetidae</taxon>
        <taxon>Pleosporales</taxon>
        <taxon>Lindgomycetaceae</taxon>
        <taxon>Clohesyomyces</taxon>
    </lineage>
</organism>
<dbReference type="InterPro" id="IPR008942">
    <property type="entry name" value="ENTH_VHS"/>
</dbReference>
<feature type="compositionally biased region" description="Basic and acidic residues" evidence="1">
    <location>
        <begin position="297"/>
        <end position="311"/>
    </location>
</feature>
<dbReference type="STRING" id="1231657.A0A1Y1YFT3"/>
<dbReference type="GO" id="GO:0031124">
    <property type="term" value="P:mRNA 3'-end processing"/>
    <property type="evidence" value="ECO:0007669"/>
    <property type="project" value="InterPro"/>
</dbReference>
<evidence type="ECO:0000313" key="4">
    <source>
        <dbReference type="Proteomes" id="UP000193144"/>
    </source>
</evidence>
<dbReference type="CDD" id="cd17003">
    <property type="entry name" value="CID_Rtt103"/>
    <property type="match status" value="1"/>
</dbReference>
<accession>A0A1Y1YFT3</accession>
<dbReference type="Gene3D" id="1.25.40.90">
    <property type="match status" value="1"/>
</dbReference>